<dbReference type="KEGG" id="nfl:COO91_09521"/>
<evidence type="ECO:0000313" key="2">
    <source>
        <dbReference type="Proteomes" id="UP000232003"/>
    </source>
</evidence>
<dbReference type="AlphaFoldDB" id="A0A2K8T6L1"/>
<sequence length="39" mass="4487">MPILNRAKNNFINSRTYALTNWTRNALVKVRKKDAIASP</sequence>
<name>A0A2K8T6L1_9NOSO</name>
<keyword evidence="1" id="KW-0614">Plasmid</keyword>
<protein>
    <submittedName>
        <fullName evidence="1">Uncharacterized protein</fullName>
    </submittedName>
</protein>
<keyword evidence="2" id="KW-1185">Reference proteome</keyword>
<evidence type="ECO:0000313" key="1">
    <source>
        <dbReference type="EMBL" id="AUB43346.1"/>
    </source>
</evidence>
<accession>A0A2K8T6L1</accession>
<dbReference type="Proteomes" id="UP000232003">
    <property type="component" value="Plasmid pNFSY05"/>
</dbReference>
<proteinExistence type="predicted"/>
<reference evidence="1 2" key="1">
    <citation type="submission" date="2017-11" db="EMBL/GenBank/DDBJ databases">
        <title>Complete genome of a free-living desiccation-tolerant cyanobacterium and its photosynthetic adaptation to extreme terrestrial habitat.</title>
        <authorList>
            <person name="Shang J."/>
        </authorList>
    </citation>
    <scope>NUCLEOTIDE SEQUENCE [LARGE SCALE GENOMIC DNA]</scope>
    <source>
        <strain evidence="1 2">CCNUN1</strain>
        <plasmid evidence="2">pnfsy05</plasmid>
    </source>
</reference>
<dbReference type="EMBL" id="CP024790">
    <property type="protein sequence ID" value="AUB43346.1"/>
    <property type="molecule type" value="Genomic_DNA"/>
</dbReference>
<geneLocation type="plasmid" evidence="2">
    <name>pnfsy05</name>
</geneLocation>
<organism evidence="1 2">
    <name type="scientific">Nostoc flagelliforme CCNUN1</name>
    <dbReference type="NCBI Taxonomy" id="2038116"/>
    <lineage>
        <taxon>Bacteria</taxon>
        <taxon>Bacillati</taxon>
        <taxon>Cyanobacteriota</taxon>
        <taxon>Cyanophyceae</taxon>
        <taxon>Nostocales</taxon>
        <taxon>Nostocaceae</taxon>
        <taxon>Nostoc</taxon>
    </lineage>
</organism>
<gene>
    <name evidence="1" type="ORF">COO91_09521</name>
</gene>